<dbReference type="EMBL" id="JAPEQY010000023">
    <property type="protein sequence ID" value="MFO2480302.1"/>
    <property type="molecule type" value="Genomic_DNA"/>
</dbReference>
<organism evidence="1 2">
    <name type="scientific">Pseudomonas imrae</name>
    <dbReference type="NCBI Taxonomy" id="2992837"/>
    <lineage>
        <taxon>Bacteria</taxon>
        <taxon>Pseudomonadati</taxon>
        <taxon>Pseudomonadota</taxon>
        <taxon>Gammaproteobacteria</taxon>
        <taxon>Pseudomonadales</taxon>
        <taxon>Pseudomonadaceae</taxon>
        <taxon>Pseudomonas</taxon>
    </lineage>
</organism>
<accession>A0ACC7PR81</accession>
<sequence>MNRRRAIRTLCCAAAVVLSGLSTFALAEEVKIGFLVKQAEEPWFQTEWAFAEKAGREHGFTVIKIAVPDGEKTLSAIDSLAANG</sequence>
<evidence type="ECO:0000313" key="1">
    <source>
        <dbReference type="EMBL" id="MFO2480302.1"/>
    </source>
</evidence>
<dbReference type="Proteomes" id="UP001637618">
    <property type="component" value="Unassembled WGS sequence"/>
</dbReference>
<proteinExistence type="predicted"/>
<evidence type="ECO:0000313" key="2">
    <source>
        <dbReference type="Proteomes" id="UP001637618"/>
    </source>
</evidence>
<gene>
    <name evidence="1" type="ORF">OOJ96_23250</name>
</gene>
<protein>
    <submittedName>
        <fullName evidence="1">Arabinose ABC transporter substrate-binding protein</fullName>
    </submittedName>
</protein>
<feature type="non-terminal residue" evidence="1">
    <location>
        <position position="84"/>
    </location>
</feature>
<keyword evidence="2" id="KW-1185">Reference proteome</keyword>
<comment type="caution">
    <text evidence="1">The sequence shown here is derived from an EMBL/GenBank/DDBJ whole genome shotgun (WGS) entry which is preliminary data.</text>
</comment>
<reference evidence="1" key="1">
    <citation type="submission" date="2022-11" db="EMBL/GenBank/DDBJ databases">
        <title>Draft genome sequences of strains of Pseudomonas imrae sp. nov.</title>
        <authorList>
            <person name="Salva Serra F."/>
            <person name="Nimje P."/>
            <person name="Moore E.R.B."/>
            <person name="Marathe N.P."/>
        </authorList>
    </citation>
    <scope>NUCLEOTIDE SEQUENCE</scope>
    <source>
        <strain evidence="1">15FMM2</strain>
    </source>
</reference>
<name>A0ACC7PR81_9PSED</name>